<protein>
    <submittedName>
        <fullName evidence="2">Vegetative incompatibility protein HET-E-1</fullName>
    </submittedName>
</protein>
<dbReference type="Pfam" id="PF06985">
    <property type="entry name" value="HET"/>
    <property type="match status" value="1"/>
</dbReference>
<dbReference type="PANTHER" id="PTHR10622:SF10">
    <property type="entry name" value="HET DOMAIN-CONTAINING PROTEIN"/>
    <property type="match status" value="1"/>
</dbReference>
<dbReference type="Proteomes" id="UP000756132">
    <property type="component" value="Chromosome 5"/>
</dbReference>
<dbReference type="RefSeq" id="XP_047761917.1">
    <property type="nucleotide sequence ID" value="XM_047905576.1"/>
</dbReference>
<dbReference type="GeneID" id="71986306"/>
<organism evidence="2 3">
    <name type="scientific">Passalora fulva</name>
    <name type="common">Tomato leaf mold</name>
    <name type="synonym">Cladosporium fulvum</name>
    <dbReference type="NCBI Taxonomy" id="5499"/>
    <lineage>
        <taxon>Eukaryota</taxon>
        <taxon>Fungi</taxon>
        <taxon>Dikarya</taxon>
        <taxon>Ascomycota</taxon>
        <taxon>Pezizomycotina</taxon>
        <taxon>Dothideomycetes</taxon>
        <taxon>Dothideomycetidae</taxon>
        <taxon>Mycosphaerellales</taxon>
        <taxon>Mycosphaerellaceae</taxon>
        <taxon>Fulvia</taxon>
    </lineage>
</organism>
<sequence>MRLINIFTEELKTFYSAEIPPYGILSHRWGDQEVSLKTYQADQQHGRQRQSKVTDFCTHLRDVTYTQEPVEWAWVDTCFINKESSAELTEFINSMYQWYAYATLCVVHLADVTIVPCARKCKRRCQSCRLSNQQFADSRWFRRGWTLQELIAPRKLKFVSADWQDLGLKQGPWSHRVQPFLNRITAITCIPSKF</sequence>
<gene>
    <name evidence="2" type="ORF">CLAFUR5_06428</name>
</gene>
<reference evidence="2" key="2">
    <citation type="journal article" date="2022" name="Microb. Genom.">
        <title>A chromosome-scale genome assembly of the tomato pathogen Cladosporium fulvum reveals a compartmentalized genome architecture and the presence of a dispensable chromosome.</title>
        <authorList>
            <person name="Zaccaron A.Z."/>
            <person name="Chen L.H."/>
            <person name="Samaras A."/>
            <person name="Stergiopoulos I."/>
        </authorList>
    </citation>
    <scope>NUCLEOTIDE SEQUENCE</scope>
    <source>
        <strain evidence="2">Race5_Kim</strain>
    </source>
</reference>
<evidence type="ECO:0000313" key="3">
    <source>
        <dbReference type="Proteomes" id="UP000756132"/>
    </source>
</evidence>
<dbReference type="PANTHER" id="PTHR10622">
    <property type="entry name" value="HET DOMAIN-CONTAINING PROTEIN"/>
    <property type="match status" value="1"/>
</dbReference>
<name>A0A9Q8P939_PASFU</name>
<proteinExistence type="predicted"/>
<accession>A0A9Q8P939</accession>
<dbReference type="KEGG" id="ffu:CLAFUR5_06428"/>
<reference evidence="2" key="1">
    <citation type="submission" date="2021-12" db="EMBL/GenBank/DDBJ databases">
        <authorList>
            <person name="Zaccaron A."/>
            <person name="Stergiopoulos I."/>
        </authorList>
    </citation>
    <scope>NUCLEOTIDE SEQUENCE</scope>
    <source>
        <strain evidence="2">Race5_Kim</strain>
    </source>
</reference>
<evidence type="ECO:0000259" key="1">
    <source>
        <dbReference type="Pfam" id="PF06985"/>
    </source>
</evidence>
<dbReference type="InterPro" id="IPR010730">
    <property type="entry name" value="HET"/>
</dbReference>
<feature type="domain" description="Heterokaryon incompatibility" evidence="1">
    <location>
        <begin position="22"/>
        <end position="149"/>
    </location>
</feature>
<evidence type="ECO:0000313" key="2">
    <source>
        <dbReference type="EMBL" id="UJO17551.1"/>
    </source>
</evidence>
<dbReference type="EMBL" id="CP090167">
    <property type="protein sequence ID" value="UJO17551.1"/>
    <property type="molecule type" value="Genomic_DNA"/>
</dbReference>
<keyword evidence="3" id="KW-1185">Reference proteome</keyword>
<dbReference type="AlphaFoldDB" id="A0A9Q8P939"/>
<dbReference type="OrthoDB" id="674604at2759"/>